<sequence>MTPAGLAAAKRVPPTSPVRRREYFPYWLKGALRAQLGWWAGAPRWGPALRALRALRAPHRTPTHRPSTTKAPRTGSEAPHHRAADPPLSIRPTPGRIKGAHASLRDGLRPPLTRPSIGLLCSAMGRWLSLFDTDHHDVCPMCPPDP</sequence>
<dbReference type="Proteomes" id="UP000321181">
    <property type="component" value="Unassembled WGS sequence"/>
</dbReference>
<keyword evidence="3" id="KW-1185">Reference proteome</keyword>
<dbReference type="EMBL" id="BJYY01000016">
    <property type="protein sequence ID" value="GEO34954.1"/>
    <property type="molecule type" value="Genomic_DNA"/>
</dbReference>
<evidence type="ECO:0000256" key="1">
    <source>
        <dbReference type="SAM" id="MobiDB-lite"/>
    </source>
</evidence>
<evidence type="ECO:0000313" key="3">
    <source>
        <dbReference type="Proteomes" id="UP000321181"/>
    </source>
</evidence>
<feature type="region of interest" description="Disordered" evidence="1">
    <location>
        <begin position="58"/>
        <end position="108"/>
    </location>
</feature>
<accession>A0A512DEP6</accession>
<organism evidence="2 3">
    <name type="scientific">Cellulomonas aerilata</name>
    <dbReference type="NCBI Taxonomy" id="515326"/>
    <lineage>
        <taxon>Bacteria</taxon>
        <taxon>Bacillati</taxon>
        <taxon>Actinomycetota</taxon>
        <taxon>Actinomycetes</taxon>
        <taxon>Micrococcales</taxon>
        <taxon>Cellulomonadaceae</taxon>
        <taxon>Cellulomonas</taxon>
    </lineage>
</organism>
<dbReference type="AlphaFoldDB" id="A0A512DEP6"/>
<proteinExistence type="predicted"/>
<evidence type="ECO:0000313" key="2">
    <source>
        <dbReference type="EMBL" id="GEO34954.1"/>
    </source>
</evidence>
<protein>
    <submittedName>
        <fullName evidence="2">Uncharacterized protein</fullName>
    </submittedName>
</protein>
<name>A0A512DEP6_9CELL</name>
<comment type="caution">
    <text evidence="2">The sequence shown here is derived from an EMBL/GenBank/DDBJ whole genome shotgun (WGS) entry which is preliminary data.</text>
</comment>
<reference evidence="2 3" key="1">
    <citation type="submission" date="2019-07" db="EMBL/GenBank/DDBJ databases">
        <title>Whole genome shotgun sequence of Cellulomonas aerilata NBRC 106308.</title>
        <authorList>
            <person name="Hosoyama A."/>
            <person name="Uohara A."/>
            <person name="Ohji S."/>
            <person name="Ichikawa N."/>
        </authorList>
    </citation>
    <scope>NUCLEOTIDE SEQUENCE [LARGE SCALE GENOMIC DNA]</scope>
    <source>
        <strain evidence="2 3">NBRC 106308</strain>
    </source>
</reference>
<gene>
    <name evidence="2" type="ORF">CAE01nite_26790</name>
</gene>